<proteinExistence type="inferred from homology"/>
<evidence type="ECO:0000256" key="2">
    <source>
        <dbReference type="ARBA" id="ARBA00022475"/>
    </source>
</evidence>
<evidence type="ECO:0000313" key="13">
    <source>
        <dbReference type="EMBL" id="NBC72208.1"/>
    </source>
</evidence>
<dbReference type="PRINTS" id="PR00781">
    <property type="entry name" value="LIPOSIGPTASE"/>
</dbReference>
<gene>
    <name evidence="9 13" type="primary">lspA</name>
    <name evidence="13" type="ORF">GT003_24700</name>
</gene>
<feature type="transmembrane region" description="Helical" evidence="9">
    <location>
        <begin position="152"/>
        <end position="172"/>
    </location>
</feature>
<evidence type="ECO:0000256" key="12">
    <source>
        <dbReference type="SAM" id="MobiDB-lite"/>
    </source>
</evidence>
<comment type="similarity">
    <text evidence="1 9 11">Belongs to the peptidase A8 family.</text>
</comment>
<evidence type="ECO:0000256" key="1">
    <source>
        <dbReference type="ARBA" id="ARBA00006139"/>
    </source>
</evidence>
<keyword evidence="3 9" id="KW-0645">Protease</keyword>
<keyword evidence="2 9" id="KW-1003">Cell membrane</keyword>
<sequence length="202" mass="22735">MRWQEEAETRWSNDNGICYNVGDKGAYGVKFYYYWLAVFVLVVDYASKKWVEHSLAMYETKHVLGDFFIITSIRNKGAAFSILQEKRTLFLIITLIVVAGIVWYLMKNRKSGKVLLLSGLGLVLGGAVGNFIDRLLYGEVVDFLQFTFGSYVFPIFNLADSGICIGVGMILLDALLTSKNENGDSNSNGQERNESEGHQFIQ</sequence>
<comment type="pathway">
    <text evidence="9">Protein modification; lipoprotein biosynthesis (signal peptide cleavage).</text>
</comment>
<keyword evidence="14" id="KW-1185">Reference proteome</keyword>
<feature type="transmembrane region" description="Helical" evidence="9">
    <location>
        <begin position="113"/>
        <end position="132"/>
    </location>
</feature>
<dbReference type="OrthoDB" id="9810259at2"/>
<keyword evidence="8 9" id="KW-0472">Membrane</keyword>
<dbReference type="GO" id="GO:0004190">
    <property type="term" value="F:aspartic-type endopeptidase activity"/>
    <property type="evidence" value="ECO:0007669"/>
    <property type="project" value="UniProtKB-UniRule"/>
</dbReference>
<keyword evidence="6 9" id="KW-0378">Hydrolase</keyword>
<evidence type="ECO:0000256" key="8">
    <source>
        <dbReference type="ARBA" id="ARBA00023136"/>
    </source>
</evidence>
<dbReference type="HAMAP" id="MF_00161">
    <property type="entry name" value="LspA"/>
    <property type="match status" value="1"/>
</dbReference>
<evidence type="ECO:0000256" key="3">
    <source>
        <dbReference type="ARBA" id="ARBA00022670"/>
    </source>
</evidence>
<evidence type="ECO:0000256" key="6">
    <source>
        <dbReference type="ARBA" id="ARBA00022801"/>
    </source>
</evidence>
<dbReference type="PROSITE" id="PS00855">
    <property type="entry name" value="SPASE_II"/>
    <property type="match status" value="1"/>
</dbReference>
<dbReference type="UniPathway" id="UPA00665"/>
<dbReference type="Proteomes" id="UP000558113">
    <property type="component" value="Unassembled WGS sequence"/>
</dbReference>
<evidence type="ECO:0000313" key="14">
    <source>
        <dbReference type="Proteomes" id="UP000558113"/>
    </source>
</evidence>
<accession>A0A7X4YTG3</accession>
<comment type="caution">
    <text evidence="13">The sequence shown here is derived from an EMBL/GenBank/DDBJ whole genome shotgun (WGS) entry which is preliminary data.</text>
</comment>
<name>A0A7X4YTG3_9BACL</name>
<dbReference type="InterPro" id="IPR001872">
    <property type="entry name" value="Peptidase_A8"/>
</dbReference>
<evidence type="ECO:0000256" key="9">
    <source>
        <dbReference type="HAMAP-Rule" id="MF_00161"/>
    </source>
</evidence>
<feature type="transmembrane region" description="Helical" evidence="9">
    <location>
        <begin position="89"/>
        <end position="106"/>
    </location>
</feature>
<comment type="subcellular location">
    <subcellularLocation>
        <location evidence="9">Cell membrane</location>
        <topology evidence="9">Multi-pass membrane protein</topology>
    </subcellularLocation>
</comment>
<feature type="region of interest" description="Disordered" evidence="12">
    <location>
        <begin position="182"/>
        <end position="202"/>
    </location>
</feature>
<organism evidence="13 14">
    <name type="scientific">Paenibacillus sacheonensis</name>
    <dbReference type="NCBI Taxonomy" id="742054"/>
    <lineage>
        <taxon>Bacteria</taxon>
        <taxon>Bacillati</taxon>
        <taxon>Bacillota</taxon>
        <taxon>Bacilli</taxon>
        <taxon>Bacillales</taxon>
        <taxon>Paenibacillaceae</taxon>
        <taxon>Paenibacillus</taxon>
    </lineage>
</organism>
<dbReference type="EC" id="3.4.23.36" evidence="9"/>
<dbReference type="Pfam" id="PF01252">
    <property type="entry name" value="Peptidase_A8"/>
    <property type="match status" value="1"/>
</dbReference>
<evidence type="ECO:0000256" key="7">
    <source>
        <dbReference type="ARBA" id="ARBA00022989"/>
    </source>
</evidence>
<dbReference type="PANTHER" id="PTHR33695">
    <property type="entry name" value="LIPOPROTEIN SIGNAL PEPTIDASE"/>
    <property type="match status" value="1"/>
</dbReference>
<dbReference type="PANTHER" id="PTHR33695:SF1">
    <property type="entry name" value="LIPOPROTEIN SIGNAL PEPTIDASE"/>
    <property type="match status" value="1"/>
</dbReference>
<reference evidence="13 14" key="1">
    <citation type="submission" date="2020-01" db="EMBL/GenBank/DDBJ databases">
        <title>Paenibacillus soybeanensis sp. nov. isolated from the nodules of soybean (Glycine max(L.) Merr).</title>
        <authorList>
            <person name="Wang H."/>
        </authorList>
    </citation>
    <scope>NUCLEOTIDE SEQUENCE [LARGE SCALE GENOMIC DNA]</scope>
    <source>
        <strain evidence="13 14">DSM 23054</strain>
    </source>
</reference>
<dbReference type="EMBL" id="JAAAMU010000017">
    <property type="protein sequence ID" value="NBC72208.1"/>
    <property type="molecule type" value="Genomic_DNA"/>
</dbReference>
<evidence type="ECO:0000256" key="4">
    <source>
        <dbReference type="ARBA" id="ARBA00022692"/>
    </source>
</evidence>
<feature type="active site" evidence="9">
    <location>
        <position position="142"/>
    </location>
</feature>
<comment type="function">
    <text evidence="9 10">This protein specifically catalyzes the removal of signal peptides from prolipoproteins.</text>
</comment>
<evidence type="ECO:0000256" key="11">
    <source>
        <dbReference type="RuleBase" id="RU004181"/>
    </source>
</evidence>
<dbReference type="GO" id="GO:0006508">
    <property type="term" value="P:proteolysis"/>
    <property type="evidence" value="ECO:0007669"/>
    <property type="project" value="UniProtKB-KW"/>
</dbReference>
<keyword evidence="4 9" id="KW-0812">Transmembrane</keyword>
<keyword evidence="5 9" id="KW-0064">Aspartyl protease</keyword>
<feature type="active site" evidence="9">
    <location>
        <position position="160"/>
    </location>
</feature>
<dbReference type="GO" id="GO:0005886">
    <property type="term" value="C:plasma membrane"/>
    <property type="evidence" value="ECO:0007669"/>
    <property type="project" value="UniProtKB-SubCell"/>
</dbReference>
<feature type="compositionally biased region" description="Basic and acidic residues" evidence="12">
    <location>
        <begin position="191"/>
        <end position="202"/>
    </location>
</feature>
<protein>
    <recommendedName>
        <fullName evidence="9">Lipoprotein signal peptidase</fullName>
        <ecNumber evidence="9">3.4.23.36</ecNumber>
    </recommendedName>
    <alternativeName>
        <fullName evidence="9">Prolipoprotein signal peptidase</fullName>
    </alternativeName>
    <alternativeName>
        <fullName evidence="9">Signal peptidase II</fullName>
        <shortName evidence="9">SPase II</shortName>
    </alternativeName>
</protein>
<dbReference type="NCBIfam" id="TIGR00077">
    <property type="entry name" value="lspA"/>
    <property type="match status" value="1"/>
</dbReference>
<dbReference type="AlphaFoldDB" id="A0A7X4YTG3"/>
<evidence type="ECO:0000256" key="10">
    <source>
        <dbReference type="RuleBase" id="RU000594"/>
    </source>
</evidence>
<feature type="transmembrane region" description="Helical" evidence="9">
    <location>
        <begin position="32"/>
        <end position="51"/>
    </location>
</feature>
<comment type="catalytic activity">
    <reaction evidence="9 10">
        <text>Release of signal peptides from bacterial membrane prolipoproteins. Hydrolyzes -Xaa-Yaa-Zaa-|-(S,diacylglyceryl)Cys-, in which Xaa is hydrophobic (preferably Leu), and Yaa (Ala or Ser) and Zaa (Gly or Ala) have small, neutral side chains.</text>
        <dbReference type="EC" id="3.4.23.36"/>
    </reaction>
</comment>
<keyword evidence="7 9" id="KW-1133">Transmembrane helix</keyword>
<evidence type="ECO:0000256" key="5">
    <source>
        <dbReference type="ARBA" id="ARBA00022750"/>
    </source>
</evidence>